<dbReference type="Pfam" id="PF13377">
    <property type="entry name" value="Peripla_BP_3"/>
    <property type="match status" value="1"/>
</dbReference>
<dbReference type="SUPFAM" id="SSF47413">
    <property type="entry name" value="lambda repressor-like DNA-binding domains"/>
    <property type="match status" value="1"/>
</dbReference>
<sequence length="365" mass="38714">MGGTIIDTSARRRAVAKTARVTIADVAEALGVTKGTVSRALNGYPDISPSTRQRVVAAARRMGYSPLAHAQAIRTGRVRAAGLVLQLEQHDAQKPFLADFLKGITQGASVEGWTLTVATADSEAEGLETYRRLIDERKADGFILPRTRLVDPRIALLREANVPFVLFGRTGNPEGCAWFDISSEDAMREAVLRLAGAGHRRIGFVGGDTAFTYAHLRATGFETGLTEAGLPPASGMTVTGCTTTEHGRGAAGRILDMADAPTALVCATDLLAVGALRAARERGLVPGRTISITGYDGSPEGAGMEPPLTTFEVDQLAAGTRLTALLIDRVRGTPPEELRETAPAVFRQGGTHGPLVSDNHRENRQ</sequence>
<dbReference type="SMART" id="SM00354">
    <property type="entry name" value="HTH_LACI"/>
    <property type="match status" value="1"/>
</dbReference>
<keyword evidence="3" id="KW-0804">Transcription</keyword>
<dbReference type="PANTHER" id="PTHR30146:SF109">
    <property type="entry name" value="HTH-TYPE TRANSCRIPTIONAL REGULATOR GALS"/>
    <property type="match status" value="1"/>
</dbReference>
<dbReference type="GO" id="GO:0003700">
    <property type="term" value="F:DNA-binding transcription factor activity"/>
    <property type="evidence" value="ECO:0007669"/>
    <property type="project" value="TreeGrafter"/>
</dbReference>
<dbReference type="Pfam" id="PF00356">
    <property type="entry name" value="LacI"/>
    <property type="match status" value="1"/>
</dbReference>
<feature type="region of interest" description="Disordered" evidence="4">
    <location>
        <begin position="333"/>
        <end position="365"/>
    </location>
</feature>
<dbReference type="Proteomes" id="UP000198885">
    <property type="component" value="Unassembled WGS sequence"/>
</dbReference>
<evidence type="ECO:0000256" key="2">
    <source>
        <dbReference type="ARBA" id="ARBA00023125"/>
    </source>
</evidence>
<evidence type="ECO:0000259" key="5">
    <source>
        <dbReference type="PROSITE" id="PS50932"/>
    </source>
</evidence>
<evidence type="ECO:0000256" key="4">
    <source>
        <dbReference type="SAM" id="MobiDB-lite"/>
    </source>
</evidence>
<dbReference type="Gene3D" id="1.10.260.40">
    <property type="entry name" value="lambda repressor-like DNA-binding domains"/>
    <property type="match status" value="1"/>
</dbReference>
<protein>
    <submittedName>
        <fullName evidence="6">Transcriptional regulator, LacI family</fullName>
    </submittedName>
</protein>
<evidence type="ECO:0000256" key="3">
    <source>
        <dbReference type="ARBA" id="ARBA00023163"/>
    </source>
</evidence>
<dbReference type="InterPro" id="IPR028082">
    <property type="entry name" value="Peripla_BP_I"/>
</dbReference>
<dbReference type="SUPFAM" id="SSF53822">
    <property type="entry name" value="Periplasmic binding protein-like I"/>
    <property type="match status" value="1"/>
</dbReference>
<evidence type="ECO:0000256" key="1">
    <source>
        <dbReference type="ARBA" id="ARBA00023015"/>
    </source>
</evidence>
<name>A0A1H9W2Y7_9RHOB</name>
<dbReference type="STRING" id="641238.SAMN04490244_10939"/>
<dbReference type="InterPro" id="IPR010982">
    <property type="entry name" value="Lambda_DNA-bd_dom_sf"/>
</dbReference>
<dbReference type="PROSITE" id="PS50932">
    <property type="entry name" value="HTH_LACI_2"/>
    <property type="match status" value="1"/>
</dbReference>
<dbReference type="InterPro" id="IPR000843">
    <property type="entry name" value="HTH_LacI"/>
</dbReference>
<dbReference type="Gene3D" id="3.40.50.2300">
    <property type="match status" value="2"/>
</dbReference>
<keyword evidence="7" id="KW-1185">Reference proteome</keyword>
<dbReference type="AlphaFoldDB" id="A0A1H9W2Y7"/>
<dbReference type="EMBL" id="FOGU01000009">
    <property type="protein sequence ID" value="SES28149.1"/>
    <property type="molecule type" value="Genomic_DNA"/>
</dbReference>
<dbReference type="GO" id="GO:0000976">
    <property type="term" value="F:transcription cis-regulatory region binding"/>
    <property type="evidence" value="ECO:0007669"/>
    <property type="project" value="TreeGrafter"/>
</dbReference>
<evidence type="ECO:0000313" key="7">
    <source>
        <dbReference type="Proteomes" id="UP000198885"/>
    </source>
</evidence>
<dbReference type="CDD" id="cd01392">
    <property type="entry name" value="HTH_LacI"/>
    <property type="match status" value="1"/>
</dbReference>
<dbReference type="CDD" id="cd20010">
    <property type="entry name" value="PBP1_AglR-like"/>
    <property type="match status" value="1"/>
</dbReference>
<keyword evidence="1" id="KW-0805">Transcription regulation</keyword>
<dbReference type="InterPro" id="IPR046335">
    <property type="entry name" value="LacI/GalR-like_sensor"/>
</dbReference>
<gene>
    <name evidence="6" type="ORF">SAMN04490244_10939</name>
</gene>
<accession>A0A1H9W2Y7</accession>
<evidence type="ECO:0000313" key="6">
    <source>
        <dbReference type="EMBL" id="SES28149.1"/>
    </source>
</evidence>
<dbReference type="OrthoDB" id="234496at2"/>
<reference evidence="6 7" key="1">
    <citation type="submission" date="2016-10" db="EMBL/GenBank/DDBJ databases">
        <authorList>
            <person name="de Groot N.N."/>
        </authorList>
    </citation>
    <scope>NUCLEOTIDE SEQUENCE [LARGE SCALE GENOMIC DNA]</scope>
    <source>
        <strain evidence="6 7">DSM 23042</strain>
    </source>
</reference>
<proteinExistence type="predicted"/>
<organism evidence="6 7">
    <name type="scientific">Tranquillimonas rosea</name>
    <dbReference type="NCBI Taxonomy" id="641238"/>
    <lineage>
        <taxon>Bacteria</taxon>
        <taxon>Pseudomonadati</taxon>
        <taxon>Pseudomonadota</taxon>
        <taxon>Alphaproteobacteria</taxon>
        <taxon>Rhodobacterales</taxon>
        <taxon>Roseobacteraceae</taxon>
        <taxon>Tranquillimonas</taxon>
    </lineage>
</organism>
<keyword evidence="2" id="KW-0238">DNA-binding</keyword>
<dbReference type="PANTHER" id="PTHR30146">
    <property type="entry name" value="LACI-RELATED TRANSCRIPTIONAL REPRESSOR"/>
    <property type="match status" value="1"/>
</dbReference>
<feature type="domain" description="HTH lacI-type" evidence="5">
    <location>
        <begin position="21"/>
        <end position="75"/>
    </location>
</feature>